<evidence type="ECO:0000313" key="5">
    <source>
        <dbReference type="Proteomes" id="UP000027002"/>
    </source>
</evidence>
<dbReference type="KEGG" id="uvi:66068644"/>
<feature type="compositionally biased region" description="Basic and acidic residues" evidence="2">
    <location>
        <begin position="18"/>
        <end position="51"/>
    </location>
</feature>
<gene>
    <name evidence="4" type="ORF">UV8b_07867</name>
</gene>
<proteinExistence type="inferred from homology"/>
<feature type="region of interest" description="Disordered" evidence="2">
    <location>
        <begin position="115"/>
        <end position="142"/>
    </location>
</feature>
<dbReference type="AlphaFoldDB" id="A0A8E5ML01"/>
<dbReference type="Proteomes" id="UP000027002">
    <property type="component" value="Chromosome 7"/>
</dbReference>
<reference evidence="4" key="1">
    <citation type="submission" date="2020-03" db="EMBL/GenBank/DDBJ databases">
        <title>A mixture of massive structural variations and highly conserved coding sequences in Ustilaginoidea virens genome.</title>
        <authorList>
            <person name="Zhang K."/>
            <person name="Zhao Z."/>
            <person name="Zhang Z."/>
            <person name="Li Y."/>
            <person name="Hsiang T."/>
            <person name="Sun W."/>
        </authorList>
    </citation>
    <scope>NUCLEOTIDE SEQUENCE</scope>
    <source>
        <strain evidence="4">UV-8b</strain>
    </source>
</reference>
<dbReference type="InterPro" id="IPR001200">
    <property type="entry name" value="Phosducin"/>
</dbReference>
<dbReference type="CDD" id="cd02987">
    <property type="entry name" value="Phd_like_Phd"/>
    <property type="match status" value="1"/>
</dbReference>
<evidence type="ECO:0000259" key="3">
    <source>
        <dbReference type="Pfam" id="PF02114"/>
    </source>
</evidence>
<evidence type="ECO:0000256" key="1">
    <source>
        <dbReference type="ARBA" id="ARBA00009686"/>
    </source>
</evidence>
<dbReference type="GeneID" id="66068644"/>
<dbReference type="PANTHER" id="PTHR46052">
    <property type="entry name" value="PHOSDUCIN-LIKE PROTEIN"/>
    <property type="match status" value="1"/>
</dbReference>
<dbReference type="InterPro" id="IPR024253">
    <property type="entry name" value="Phosducin_thioredoxin-like_dom"/>
</dbReference>
<name>A0A8E5ML01_USTVR</name>
<feature type="domain" description="Phosducin" evidence="3">
    <location>
        <begin position="78"/>
        <end position="275"/>
    </location>
</feature>
<comment type="similarity">
    <text evidence="1">Belongs to the phosducin family.</text>
</comment>
<feature type="compositionally biased region" description="Low complexity" evidence="2">
    <location>
        <begin position="55"/>
        <end position="65"/>
    </location>
</feature>
<dbReference type="GO" id="GO:0008277">
    <property type="term" value="P:regulation of G protein-coupled receptor signaling pathway"/>
    <property type="evidence" value="ECO:0007669"/>
    <property type="project" value="InterPro"/>
</dbReference>
<protein>
    <recommendedName>
        <fullName evidence="3">Phosducin domain-containing protein</fullName>
    </recommendedName>
</protein>
<dbReference type="PANTHER" id="PTHR46052:SF1">
    <property type="entry name" value="PHOSDUCIN-LIKE PROTEIN"/>
    <property type="match status" value="1"/>
</dbReference>
<feature type="compositionally biased region" description="Basic and acidic residues" evidence="2">
    <location>
        <begin position="130"/>
        <end position="140"/>
    </location>
</feature>
<dbReference type="InterPro" id="IPR036249">
    <property type="entry name" value="Thioredoxin-like_sf"/>
</dbReference>
<accession>A0A8E5ML01</accession>
<keyword evidence="5" id="KW-1185">Reference proteome</keyword>
<evidence type="ECO:0000256" key="2">
    <source>
        <dbReference type="SAM" id="MobiDB-lite"/>
    </source>
</evidence>
<evidence type="ECO:0000313" key="4">
    <source>
        <dbReference type="EMBL" id="QUC23626.1"/>
    </source>
</evidence>
<dbReference type="RefSeq" id="XP_043001299.1">
    <property type="nucleotide sequence ID" value="XM_043145364.1"/>
</dbReference>
<dbReference type="Gene3D" id="3.40.30.10">
    <property type="entry name" value="Glutaredoxin"/>
    <property type="match status" value="1"/>
</dbReference>
<dbReference type="EMBL" id="CP072759">
    <property type="protein sequence ID" value="QUC23626.1"/>
    <property type="molecule type" value="Genomic_DNA"/>
</dbReference>
<sequence length="295" mass="32547">MASTAAQDEYDDLIAKNSARESLHPEDRVEATDSSSREDELDEETAHRNAKIEAAMRTSTTTTAAELRLPPASFDSGRSTGVKGVIADARSFETARKSRWVDRVRTARCSVLGGVAQSTQSTQGGAGGKSESETDSDGHSLDASGEEAFLRQWRETRRQELETETNRAVRTRRTSPSMRVYGRMEEVDALGYLDAIEKVGRDTTVVVFVYDHECHVSATIESALLPLVQKNTAIRFIKVHYEDIEFDNAAVPALLAYRNQGDLFANLTGIIEMMPDEEPVGTPSLTTLLEKHHVL</sequence>
<dbReference type="OrthoDB" id="70588at2759"/>
<dbReference type="SUPFAM" id="SSF52833">
    <property type="entry name" value="Thioredoxin-like"/>
    <property type="match status" value="1"/>
</dbReference>
<feature type="region of interest" description="Disordered" evidence="2">
    <location>
        <begin position="1"/>
        <end position="80"/>
    </location>
</feature>
<dbReference type="Pfam" id="PF02114">
    <property type="entry name" value="Phosducin"/>
    <property type="match status" value="1"/>
</dbReference>
<organism evidence="4 5">
    <name type="scientific">Ustilaginoidea virens</name>
    <name type="common">Rice false smut fungus</name>
    <name type="synonym">Villosiclava virens</name>
    <dbReference type="NCBI Taxonomy" id="1159556"/>
    <lineage>
        <taxon>Eukaryota</taxon>
        <taxon>Fungi</taxon>
        <taxon>Dikarya</taxon>
        <taxon>Ascomycota</taxon>
        <taxon>Pezizomycotina</taxon>
        <taxon>Sordariomycetes</taxon>
        <taxon>Hypocreomycetidae</taxon>
        <taxon>Hypocreales</taxon>
        <taxon>Clavicipitaceae</taxon>
        <taxon>Ustilaginoidea</taxon>
    </lineage>
</organism>
<dbReference type="InterPro" id="IPR051499">
    <property type="entry name" value="Phosducin-like_reg"/>
</dbReference>